<dbReference type="EMBL" id="DWWV01000157">
    <property type="protein sequence ID" value="HJC11468.1"/>
    <property type="molecule type" value="Genomic_DNA"/>
</dbReference>
<sequence length="331" mass="38297">MKNTAQIKEENQRRIWEILRDGLPHTKQEAARITGLSPATCNTIFNELEQEGQVRGEKRRSGEVGRASVAYMLNQEYESFLCIGFELIQGRRSIFWRVLTATGQVLDQGRDCRERITCRDIEDKIEELKEKFPNLRAAAMGTPSVADKGWIRHCDLPEFDNVPVVEILEQTYHFPVHLENDMHYKVYGYYLKECAREDTVTILNYPSHVLPGMGTAVEGKVIKGWNQFAGMVGFLPYGVTREEQIEKLVPETYLPFLSKGAASVIPLLNPRILVFTGDLVKEEDIKKIWEYCARTVPEAYLPEFVWAPDMKEYYFAGMFERAIEEKWRTRQ</sequence>
<keyword evidence="3" id="KW-0859">Xylose metabolism</keyword>
<dbReference type="Gene3D" id="3.30.420.40">
    <property type="match status" value="2"/>
</dbReference>
<dbReference type="Proteomes" id="UP000823893">
    <property type="component" value="Unassembled WGS sequence"/>
</dbReference>
<dbReference type="SUPFAM" id="SSF46785">
    <property type="entry name" value="Winged helix' DNA-binding domain"/>
    <property type="match status" value="1"/>
</dbReference>
<dbReference type="PANTHER" id="PTHR18964">
    <property type="entry name" value="ROK (REPRESSOR, ORF, KINASE) FAMILY"/>
    <property type="match status" value="1"/>
</dbReference>
<dbReference type="Pfam" id="PF13412">
    <property type="entry name" value="HTH_24"/>
    <property type="match status" value="1"/>
</dbReference>
<dbReference type="GO" id="GO:0042732">
    <property type="term" value="P:D-xylose metabolic process"/>
    <property type="evidence" value="ECO:0007669"/>
    <property type="project" value="UniProtKB-KW"/>
</dbReference>
<accession>A0A9D2N7P9</accession>
<name>A0A9D2N7P9_9FIRM</name>
<dbReference type="InterPro" id="IPR036388">
    <property type="entry name" value="WH-like_DNA-bd_sf"/>
</dbReference>
<reference evidence="4" key="1">
    <citation type="journal article" date="2021" name="PeerJ">
        <title>Extensive microbial diversity within the chicken gut microbiome revealed by metagenomics and culture.</title>
        <authorList>
            <person name="Gilroy R."/>
            <person name="Ravi A."/>
            <person name="Getino M."/>
            <person name="Pursley I."/>
            <person name="Horton D.L."/>
            <person name="Alikhan N.F."/>
            <person name="Baker D."/>
            <person name="Gharbi K."/>
            <person name="Hall N."/>
            <person name="Watson M."/>
            <person name="Adriaenssens E.M."/>
            <person name="Foster-Nyarko E."/>
            <person name="Jarju S."/>
            <person name="Secka A."/>
            <person name="Antonio M."/>
            <person name="Oren A."/>
            <person name="Chaudhuri R.R."/>
            <person name="La Ragione R."/>
            <person name="Hildebrand F."/>
            <person name="Pallen M.J."/>
        </authorList>
    </citation>
    <scope>NUCLEOTIDE SEQUENCE</scope>
    <source>
        <strain evidence="4">ChiSxjej6B18-287</strain>
    </source>
</reference>
<dbReference type="InterPro" id="IPR043129">
    <property type="entry name" value="ATPase_NBD"/>
</dbReference>
<evidence type="ECO:0000313" key="4">
    <source>
        <dbReference type="EMBL" id="HJC11468.1"/>
    </source>
</evidence>
<dbReference type="Gene3D" id="1.10.10.10">
    <property type="entry name" value="Winged helix-like DNA-binding domain superfamily/Winged helix DNA-binding domain"/>
    <property type="match status" value="1"/>
</dbReference>
<reference evidence="4" key="2">
    <citation type="submission" date="2021-04" db="EMBL/GenBank/DDBJ databases">
        <authorList>
            <person name="Gilroy R."/>
        </authorList>
    </citation>
    <scope>NUCLEOTIDE SEQUENCE</scope>
    <source>
        <strain evidence="4">ChiSxjej6B18-287</strain>
    </source>
</reference>
<dbReference type="CDD" id="cd23763">
    <property type="entry name" value="ASKHA_ATPase_ROK"/>
    <property type="match status" value="1"/>
</dbReference>
<dbReference type="PANTHER" id="PTHR18964:SF149">
    <property type="entry name" value="BIFUNCTIONAL UDP-N-ACETYLGLUCOSAMINE 2-EPIMERASE_N-ACETYLMANNOSAMINE KINASE"/>
    <property type="match status" value="1"/>
</dbReference>
<dbReference type="InterPro" id="IPR000600">
    <property type="entry name" value="ROK"/>
</dbReference>
<evidence type="ECO:0000256" key="2">
    <source>
        <dbReference type="ARBA" id="ARBA00006479"/>
    </source>
</evidence>
<dbReference type="SUPFAM" id="SSF53067">
    <property type="entry name" value="Actin-like ATPase domain"/>
    <property type="match status" value="1"/>
</dbReference>
<gene>
    <name evidence="4" type="ORF">H9935_11795</name>
</gene>
<evidence type="ECO:0000256" key="1">
    <source>
        <dbReference type="ARBA" id="ARBA00002486"/>
    </source>
</evidence>
<comment type="function">
    <text evidence="1">Transcriptional repressor of xylose-utilizing enzymes.</text>
</comment>
<evidence type="ECO:0000313" key="5">
    <source>
        <dbReference type="Proteomes" id="UP000823893"/>
    </source>
</evidence>
<organism evidence="4 5">
    <name type="scientific">Candidatus Blautia merdigallinarum</name>
    <dbReference type="NCBI Taxonomy" id="2838495"/>
    <lineage>
        <taxon>Bacteria</taxon>
        <taxon>Bacillati</taxon>
        <taxon>Bacillota</taxon>
        <taxon>Clostridia</taxon>
        <taxon>Lachnospirales</taxon>
        <taxon>Lachnospiraceae</taxon>
        <taxon>Blautia</taxon>
    </lineage>
</organism>
<comment type="similarity">
    <text evidence="2">Belongs to the ROK (NagC/XylR) family.</text>
</comment>
<dbReference type="Pfam" id="PF00480">
    <property type="entry name" value="ROK"/>
    <property type="match status" value="1"/>
</dbReference>
<protein>
    <submittedName>
        <fullName evidence="4">ROK family transcriptional regulator</fullName>
    </submittedName>
</protein>
<proteinExistence type="inferred from homology"/>
<comment type="caution">
    <text evidence="4">The sequence shown here is derived from an EMBL/GenBank/DDBJ whole genome shotgun (WGS) entry which is preliminary data.</text>
</comment>
<keyword evidence="3" id="KW-0119">Carbohydrate metabolism</keyword>
<dbReference type="InterPro" id="IPR036390">
    <property type="entry name" value="WH_DNA-bd_sf"/>
</dbReference>
<evidence type="ECO:0000256" key="3">
    <source>
        <dbReference type="ARBA" id="ARBA00022629"/>
    </source>
</evidence>
<dbReference type="AlphaFoldDB" id="A0A9D2N7P9"/>